<feature type="compositionally biased region" description="Basic and acidic residues" evidence="1">
    <location>
        <begin position="57"/>
        <end position="70"/>
    </location>
</feature>
<sequence length="117" mass="12954">MYMQGTRHLKHKAGTTLAHGLETQSLRTQCSGFRAQDPRTVAAMTQDSRTPQGPRLKAQDTGHKTQESRRKTQVARRNTPRDTQDARHIGHSKSKSQGAMCKAQSLKTQVSSLKAEG</sequence>
<gene>
    <name evidence="2" type="ORF">OS493_002432</name>
</gene>
<feature type="compositionally biased region" description="Polar residues" evidence="1">
    <location>
        <begin position="105"/>
        <end position="117"/>
    </location>
</feature>
<proteinExistence type="predicted"/>
<evidence type="ECO:0000313" key="2">
    <source>
        <dbReference type="EMBL" id="KAJ7365716.1"/>
    </source>
</evidence>
<keyword evidence="3" id="KW-1185">Reference proteome</keyword>
<evidence type="ECO:0000313" key="3">
    <source>
        <dbReference type="Proteomes" id="UP001163046"/>
    </source>
</evidence>
<organism evidence="2 3">
    <name type="scientific">Desmophyllum pertusum</name>
    <dbReference type="NCBI Taxonomy" id="174260"/>
    <lineage>
        <taxon>Eukaryota</taxon>
        <taxon>Metazoa</taxon>
        <taxon>Cnidaria</taxon>
        <taxon>Anthozoa</taxon>
        <taxon>Hexacorallia</taxon>
        <taxon>Scleractinia</taxon>
        <taxon>Caryophylliina</taxon>
        <taxon>Caryophylliidae</taxon>
        <taxon>Desmophyllum</taxon>
    </lineage>
</organism>
<comment type="caution">
    <text evidence="2">The sequence shown here is derived from an EMBL/GenBank/DDBJ whole genome shotgun (WGS) entry which is preliminary data.</text>
</comment>
<dbReference type="AlphaFoldDB" id="A0A9W9YSY4"/>
<evidence type="ECO:0000256" key="1">
    <source>
        <dbReference type="SAM" id="MobiDB-lite"/>
    </source>
</evidence>
<feature type="compositionally biased region" description="Polar residues" evidence="1">
    <location>
        <begin position="22"/>
        <end position="31"/>
    </location>
</feature>
<feature type="region of interest" description="Disordered" evidence="1">
    <location>
        <begin position="1"/>
        <end position="117"/>
    </location>
</feature>
<feature type="compositionally biased region" description="Basic and acidic residues" evidence="1">
    <location>
        <begin position="79"/>
        <end position="88"/>
    </location>
</feature>
<dbReference type="Proteomes" id="UP001163046">
    <property type="component" value="Unassembled WGS sequence"/>
</dbReference>
<protein>
    <submittedName>
        <fullName evidence="2">Uncharacterized protein</fullName>
    </submittedName>
</protein>
<dbReference type="EMBL" id="MU827302">
    <property type="protein sequence ID" value="KAJ7365716.1"/>
    <property type="molecule type" value="Genomic_DNA"/>
</dbReference>
<name>A0A9W9YSY4_9CNID</name>
<reference evidence="2" key="1">
    <citation type="submission" date="2023-01" db="EMBL/GenBank/DDBJ databases">
        <title>Genome assembly of the deep-sea coral Lophelia pertusa.</title>
        <authorList>
            <person name="Herrera S."/>
            <person name="Cordes E."/>
        </authorList>
    </citation>
    <scope>NUCLEOTIDE SEQUENCE</scope>
    <source>
        <strain evidence="2">USNM1676648</strain>
        <tissue evidence="2">Polyp</tissue>
    </source>
</reference>
<accession>A0A9W9YSY4</accession>